<dbReference type="Proteomes" id="UP000275846">
    <property type="component" value="Unassembled WGS sequence"/>
</dbReference>
<dbReference type="WBParaSite" id="SSLN_0000788401-mRNA-1">
    <property type="protein sequence ID" value="SSLN_0000788401-mRNA-1"/>
    <property type="gene ID" value="SSLN_0000788401"/>
</dbReference>
<evidence type="ECO:0000313" key="2">
    <source>
        <dbReference type="Proteomes" id="UP000275846"/>
    </source>
</evidence>
<proteinExistence type="predicted"/>
<gene>
    <name evidence="1" type="ORF">SSLN_LOCUS7602</name>
</gene>
<protein>
    <submittedName>
        <fullName evidence="1 3">Uncharacterized protein</fullName>
    </submittedName>
</protein>
<organism evidence="3">
    <name type="scientific">Schistocephalus solidus</name>
    <name type="common">Tapeworm</name>
    <dbReference type="NCBI Taxonomy" id="70667"/>
    <lineage>
        <taxon>Eukaryota</taxon>
        <taxon>Metazoa</taxon>
        <taxon>Spiralia</taxon>
        <taxon>Lophotrochozoa</taxon>
        <taxon>Platyhelminthes</taxon>
        <taxon>Cestoda</taxon>
        <taxon>Eucestoda</taxon>
        <taxon>Diphyllobothriidea</taxon>
        <taxon>Diphyllobothriidae</taxon>
        <taxon>Schistocephalus</taxon>
    </lineage>
</organism>
<keyword evidence="2" id="KW-1185">Reference proteome</keyword>
<evidence type="ECO:0000313" key="3">
    <source>
        <dbReference type="WBParaSite" id="SSLN_0000788401-mRNA-1"/>
    </source>
</evidence>
<dbReference type="EMBL" id="UYSU01034222">
    <property type="protein sequence ID" value="VDL93987.1"/>
    <property type="molecule type" value="Genomic_DNA"/>
</dbReference>
<sequence length="199" mass="21980">MRRRPQQQQQLGNKTRRRVQSGLKCGVGVCCSAFHRHSPGAGQSTGRNNALLLQSAEYMTTRRPTLRTCVGVSARWPSISLRLRCNAGGIFQRTLLAWTCVLVAVRLRLWPQTFDPRELNQGSGKPSTLSDSVRDVNGGFIADNSVKVDRWLEQLTTPSLSLTAEFHSSPAYAVSCEPHSEGVVDPIEAAQQHSARRGR</sequence>
<accession>A0A183STQ4</accession>
<dbReference type="AlphaFoldDB" id="A0A183STQ4"/>
<reference evidence="1 2" key="2">
    <citation type="submission" date="2018-11" db="EMBL/GenBank/DDBJ databases">
        <authorList>
            <consortium name="Pathogen Informatics"/>
        </authorList>
    </citation>
    <scope>NUCLEOTIDE SEQUENCE [LARGE SCALE GENOMIC DNA]</scope>
    <source>
        <strain evidence="1 2">NST_G2</strain>
    </source>
</reference>
<reference evidence="3" key="1">
    <citation type="submission" date="2016-06" db="UniProtKB">
        <authorList>
            <consortium name="WormBaseParasite"/>
        </authorList>
    </citation>
    <scope>IDENTIFICATION</scope>
</reference>
<name>A0A183STQ4_SCHSO</name>
<evidence type="ECO:0000313" key="1">
    <source>
        <dbReference type="EMBL" id="VDL93987.1"/>
    </source>
</evidence>